<name>A0ABV0FIK5_9NEIS</name>
<organism evidence="1 2">
    <name type="scientific">Chromobacterium vaccinii</name>
    <dbReference type="NCBI Taxonomy" id="1108595"/>
    <lineage>
        <taxon>Bacteria</taxon>
        <taxon>Pseudomonadati</taxon>
        <taxon>Pseudomonadota</taxon>
        <taxon>Betaproteobacteria</taxon>
        <taxon>Neisseriales</taxon>
        <taxon>Chromobacteriaceae</taxon>
        <taxon>Chromobacterium</taxon>
    </lineage>
</organism>
<keyword evidence="2" id="KW-1185">Reference proteome</keyword>
<dbReference type="Pfam" id="PF05936">
    <property type="entry name" value="T6SS_VasE"/>
    <property type="match status" value="1"/>
</dbReference>
<dbReference type="InterPro" id="IPR010263">
    <property type="entry name" value="T6SS_TssK"/>
</dbReference>
<dbReference type="EMBL" id="JBDOJC010000001">
    <property type="protein sequence ID" value="MEO2218709.1"/>
    <property type="molecule type" value="Genomic_DNA"/>
</dbReference>
<reference evidence="1 2" key="1">
    <citation type="submission" date="2024-05" db="EMBL/GenBank/DDBJ databases">
        <authorList>
            <person name="De Oliveira J.P."/>
            <person name="Noriler S.A."/>
            <person name="De Oliveira A.G."/>
            <person name="Sipoli D.S."/>
        </authorList>
    </citation>
    <scope>NUCLEOTIDE SEQUENCE [LARGE SCALE GENOMIC DNA]</scope>
    <source>
        <strain evidence="1 2">LABIM189</strain>
    </source>
</reference>
<proteinExistence type="predicted"/>
<dbReference type="RefSeq" id="WP_347372336.1">
    <property type="nucleotide sequence ID" value="NZ_JBDOJC010000001.1"/>
</dbReference>
<sequence>MPQAICWYEGMQLLPQHFQLQALRGEGVAAALAAAAQPYYWGVLELVVDEAALAGGVARIIALEAILPDGLPLRFDAGDGLELCCDVAAETMSSPNKTATVHLALPPLWRAGRLDPQAGRYRSINGDAVPDLSSGENPASLAMWVPDIRLVGDAGRADMVCLPLLRVAQQGGGFVRQPYAPPCPRVLPDSLLGRKAAALCARVREKCVFLGGRLRQARESGNEDDIEEICRLLAALWQRLPEVEAALGSRACHPAALFSLLAGMAGAMSALNPGAGVPVFPPFDYHDLLACHHPLLDWLSATLERVRAGYRSCAFNRDDSGFWLALPEAARGADRLVIGLRMPSGAPESAARQWLEQAIVASAPHIATLARQRMRGLAFRPLDRSEQVAYSVGDDTRLFVLLAGGEWFQPEEPLWLASPSGGQAVAPWEALLFVPDPAEDGND</sequence>
<protein>
    <submittedName>
        <fullName evidence="1">Type VI secretion system baseplate subunit TssK</fullName>
    </submittedName>
</protein>
<evidence type="ECO:0000313" key="2">
    <source>
        <dbReference type="Proteomes" id="UP001455709"/>
    </source>
</evidence>
<dbReference type="PANTHER" id="PTHR35566:SF1">
    <property type="entry name" value="TYPE VI SECRETION SYSTEM BASEPLATE COMPONENT TSSK1"/>
    <property type="match status" value="1"/>
</dbReference>
<dbReference type="NCBIfam" id="TIGR03353">
    <property type="entry name" value="VI_chp_4"/>
    <property type="match status" value="1"/>
</dbReference>
<dbReference type="Proteomes" id="UP001455709">
    <property type="component" value="Unassembled WGS sequence"/>
</dbReference>
<evidence type="ECO:0000313" key="1">
    <source>
        <dbReference type="EMBL" id="MEO2218709.1"/>
    </source>
</evidence>
<comment type="caution">
    <text evidence="1">The sequence shown here is derived from an EMBL/GenBank/DDBJ whole genome shotgun (WGS) entry which is preliminary data.</text>
</comment>
<gene>
    <name evidence="1" type="primary">tssK</name>
    <name evidence="1" type="ORF">ABGV49_16735</name>
</gene>
<accession>A0ABV0FIK5</accession>
<dbReference type="PANTHER" id="PTHR35566">
    <property type="entry name" value="BLR3599 PROTEIN"/>
    <property type="match status" value="1"/>
</dbReference>